<dbReference type="PANTHER" id="PTHR11712">
    <property type="entry name" value="POLYKETIDE SYNTHASE-RELATED"/>
    <property type="match status" value="1"/>
</dbReference>
<dbReference type="InterPro" id="IPR014030">
    <property type="entry name" value="Ketoacyl_synth_N"/>
</dbReference>
<dbReference type="SUPFAM" id="SSF53901">
    <property type="entry name" value="Thiolase-like"/>
    <property type="match status" value="2"/>
</dbReference>
<gene>
    <name evidence="5" type="primary">fabF_1</name>
    <name evidence="5" type="ORF">LMG7974_00166</name>
</gene>
<dbReference type="PROSITE" id="PS00606">
    <property type="entry name" value="KS3_1"/>
    <property type="match status" value="1"/>
</dbReference>
<keyword evidence="6" id="KW-1185">Reference proteome</keyword>
<dbReference type="InterPro" id="IPR016039">
    <property type="entry name" value="Thiolase-like"/>
</dbReference>
<keyword evidence="2 3" id="KW-0808">Transferase</keyword>
<dbReference type="Proteomes" id="UP000789803">
    <property type="component" value="Unassembled WGS sequence"/>
</dbReference>
<dbReference type="Gene3D" id="3.40.47.10">
    <property type="match status" value="2"/>
</dbReference>
<dbReference type="Pfam" id="PF02801">
    <property type="entry name" value="Ketoacyl-synt_C"/>
    <property type="match status" value="1"/>
</dbReference>
<proteinExistence type="inferred from homology"/>
<dbReference type="InterPro" id="IPR020841">
    <property type="entry name" value="PKS_Beta-ketoAc_synthase_dom"/>
</dbReference>
<evidence type="ECO:0000256" key="2">
    <source>
        <dbReference type="ARBA" id="ARBA00022679"/>
    </source>
</evidence>
<dbReference type="InterPro" id="IPR000794">
    <property type="entry name" value="Beta-ketoacyl_synthase"/>
</dbReference>
<dbReference type="EC" id="2.3.1.179" evidence="5"/>
<dbReference type="RefSeq" id="WP_229931992.1">
    <property type="nucleotide sequence ID" value="NZ_CAJHOF010000001.1"/>
</dbReference>
<feature type="domain" description="Ketosynthase family 3 (KS3)" evidence="4">
    <location>
        <begin position="2"/>
        <end position="402"/>
    </location>
</feature>
<evidence type="ECO:0000313" key="6">
    <source>
        <dbReference type="Proteomes" id="UP000789803"/>
    </source>
</evidence>
<name>A0ABM8Q2B7_9BACT</name>
<protein>
    <submittedName>
        <fullName evidence="5">3-oxoacyl-[acyl-carrier-protein] synthase 2</fullName>
        <ecNumber evidence="5">2.3.1.179</ecNumber>
    </submittedName>
</protein>
<accession>A0ABM8Q2B7</accession>
<dbReference type="EMBL" id="CAJHOF010000001">
    <property type="protein sequence ID" value="CAD7286952.1"/>
    <property type="molecule type" value="Genomic_DNA"/>
</dbReference>
<dbReference type="PROSITE" id="PS52004">
    <property type="entry name" value="KS3_2"/>
    <property type="match status" value="1"/>
</dbReference>
<comment type="caution">
    <text evidence="5">The sequence shown here is derived from an EMBL/GenBank/DDBJ whole genome shotgun (WGS) entry which is preliminary data.</text>
</comment>
<sequence length="407" mass="43334">MLNRVFITGYGFVSAFGKNWSEFRANLQAKRSAVRVMSEWDGYKDLATKLAAPIDGYLPPKQWDRKQLRSLGRVSQYAVEAAGMAFANAGLSLDEIGHFGVASGSSTGSTDAVAAMAKLILQGESDANANTYIKMMPHTTAANIAIFYSLTGRLIPTSSACTSASHAIGHAYESIKYGMCDAMIAGGAEELCVSEAYVFDTLYATSTKNNTPKQTPSPFDANRDGLVLGEGGAYVVLESESSAKRRGAKLIAEVVGFGSTCDGTHITRPNSVTMSRAMIQALSDANISSDKIGYINAHATATKHGDIAESIATNSVFGDSVAISSLKGHLGHTLGACGALEAIASIMMMKDGEFFETLNLHEVDSECAKLNYLMSKTAINTEYVMSNNFAFGGVNTSLIFKNFKENI</sequence>
<dbReference type="InterPro" id="IPR014031">
    <property type="entry name" value="Ketoacyl_synth_C"/>
</dbReference>
<comment type="similarity">
    <text evidence="1 3">Belongs to the thiolase-like superfamily. Beta-ketoacyl-ACP synthases family.</text>
</comment>
<evidence type="ECO:0000313" key="5">
    <source>
        <dbReference type="EMBL" id="CAD7286952.1"/>
    </source>
</evidence>
<dbReference type="PANTHER" id="PTHR11712:SF325">
    <property type="entry name" value="3-OXOACYL-(ACYL-CARRIER-PROTEIN) SYNTHASE II FABF"/>
    <property type="match status" value="1"/>
</dbReference>
<evidence type="ECO:0000259" key="4">
    <source>
        <dbReference type="PROSITE" id="PS52004"/>
    </source>
</evidence>
<dbReference type="InterPro" id="IPR018201">
    <property type="entry name" value="Ketoacyl_synth_AS"/>
</dbReference>
<evidence type="ECO:0000256" key="1">
    <source>
        <dbReference type="ARBA" id="ARBA00008467"/>
    </source>
</evidence>
<dbReference type="GO" id="GO:0004315">
    <property type="term" value="F:3-oxoacyl-[acyl-carrier-protein] synthase activity"/>
    <property type="evidence" value="ECO:0007669"/>
    <property type="project" value="UniProtKB-EC"/>
</dbReference>
<dbReference type="CDD" id="cd00834">
    <property type="entry name" value="KAS_I_II"/>
    <property type="match status" value="1"/>
</dbReference>
<keyword evidence="5" id="KW-0012">Acyltransferase</keyword>
<dbReference type="Pfam" id="PF00109">
    <property type="entry name" value="ketoacyl-synt"/>
    <property type="match status" value="1"/>
</dbReference>
<dbReference type="SMART" id="SM00825">
    <property type="entry name" value="PKS_KS"/>
    <property type="match status" value="1"/>
</dbReference>
<organism evidence="5 6">
    <name type="scientific">Campylobacter majalis</name>
    <dbReference type="NCBI Taxonomy" id="2790656"/>
    <lineage>
        <taxon>Bacteria</taxon>
        <taxon>Pseudomonadati</taxon>
        <taxon>Campylobacterota</taxon>
        <taxon>Epsilonproteobacteria</taxon>
        <taxon>Campylobacterales</taxon>
        <taxon>Campylobacteraceae</taxon>
        <taxon>Campylobacter</taxon>
    </lineage>
</organism>
<reference evidence="5 6" key="1">
    <citation type="submission" date="2020-11" db="EMBL/GenBank/DDBJ databases">
        <authorList>
            <person name="Peeters C."/>
        </authorList>
    </citation>
    <scope>NUCLEOTIDE SEQUENCE [LARGE SCALE GENOMIC DNA]</scope>
    <source>
        <strain evidence="5 6">LMG 7974</strain>
    </source>
</reference>
<evidence type="ECO:0000256" key="3">
    <source>
        <dbReference type="RuleBase" id="RU003694"/>
    </source>
</evidence>
<dbReference type="NCBIfam" id="NF006587">
    <property type="entry name" value="PRK09116.1"/>
    <property type="match status" value="1"/>
</dbReference>